<gene>
    <name evidence="1" type="ORF">DY000_02031028</name>
</gene>
<keyword evidence="2" id="KW-1185">Reference proteome</keyword>
<name>A0ABQ7DM54_BRACR</name>
<reference evidence="1 2" key="1">
    <citation type="journal article" date="2020" name="BMC Genomics">
        <title>Intraspecific diversification of the crop wild relative Brassica cretica Lam. using demographic model selection.</title>
        <authorList>
            <person name="Kioukis A."/>
            <person name="Michalopoulou V.A."/>
            <person name="Briers L."/>
            <person name="Pirintsos S."/>
            <person name="Studholme D.J."/>
            <person name="Pavlidis P."/>
            <person name="Sarris P.F."/>
        </authorList>
    </citation>
    <scope>NUCLEOTIDE SEQUENCE [LARGE SCALE GENOMIC DNA]</scope>
    <source>
        <strain evidence="2">cv. PFS-1207/04</strain>
    </source>
</reference>
<dbReference type="Proteomes" id="UP000266723">
    <property type="component" value="Unassembled WGS sequence"/>
</dbReference>
<dbReference type="EMBL" id="QGKV02000649">
    <property type="protein sequence ID" value="KAF3578972.1"/>
    <property type="molecule type" value="Genomic_DNA"/>
</dbReference>
<sequence length="181" mass="20592">MGDQDKDKNVEKPDMVQKVCDELWLHQTERTVHVIAPRLCSVPKSHLVLLICFNSFIFSSFWLNTKGCDGWVQVGNDLKGTSYQESCVTKGCELPRGASNQKAMSDPYGSDYDLLSQDKYTVCLSQGMSRKELRIVLVKPRSREGSVSERLCNVWLDDARDELVIVYETIKKLCIRSHVSK</sequence>
<protein>
    <submittedName>
        <fullName evidence="1">Uncharacterized protein</fullName>
    </submittedName>
</protein>
<comment type="caution">
    <text evidence="1">The sequence shown here is derived from an EMBL/GenBank/DDBJ whole genome shotgun (WGS) entry which is preliminary data.</text>
</comment>
<proteinExistence type="predicted"/>
<evidence type="ECO:0000313" key="2">
    <source>
        <dbReference type="Proteomes" id="UP000266723"/>
    </source>
</evidence>
<organism evidence="1 2">
    <name type="scientific">Brassica cretica</name>
    <name type="common">Mustard</name>
    <dbReference type="NCBI Taxonomy" id="69181"/>
    <lineage>
        <taxon>Eukaryota</taxon>
        <taxon>Viridiplantae</taxon>
        <taxon>Streptophyta</taxon>
        <taxon>Embryophyta</taxon>
        <taxon>Tracheophyta</taxon>
        <taxon>Spermatophyta</taxon>
        <taxon>Magnoliopsida</taxon>
        <taxon>eudicotyledons</taxon>
        <taxon>Gunneridae</taxon>
        <taxon>Pentapetalae</taxon>
        <taxon>rosids</taxon>
        <taxon>malvids</taxon>
        <taxon>Brassicales</taxon>
        <taxon>Brassicaceae</taxon>
        <taxon>Brassiceae</taxon>
        <taxon>Brassica</taxon>
    </lineage>
</organism>
<accession>A0ABQ7DM54</accession>
<evidence type="ECO:0000313" key="1">
    <source>
        <dbReference type="EMBL" id="KAF3578972.1"/>
    </source>
</evidence>